<gene>
    <name evidence="1" type="ORF">PLOB_00043674</name>
</gene>
<reference evidence="1 2" key="1">
    <citation type="submission" date="2022-05" db="EMBL/GenBank/DDBJ databases">
        <authorList>
            <consortium name="Genoscope - CEA"/>
            <person name="William W."/>
        </authorList>
    </citation>
    <scope>NUCLEOTIDE SEQUENCE [LARGE SCALE GENOMIC DNA]</scope>
</reference>
<dbReference type="PANTHER" id="PTHR33206:SF1">
    <property type="entry name" value="DNA-DIRECTED DNA POLYMERASE"/>
    <property type="match status" value="1"/>
</dbReference>
<keyword evidence="2" id="KW-1185">Reference proteome</keyword>
<evidence type="ECO:0000313" key="1">
    <source>
        <dbReference type="EMBL" id="CAH3143970.1"/>
    </source>
</evidence>
<organism evidence="1 2">
    <name type="scientific">Porites lobata</name>
    <dbReference type="NCBI Taxonomy" id="104759"/>
    <lineage>
        <taxon>Eukaryota</taxon>
        <taxon>Metazoa</taxon>
        <taxon>Cnidaria</taxon>
        <taxon>Anthozoa</taxon>
        <taxon>Hexacorallia</taxon>
        <taxon>Scleractinia</taxon>
        <taxon>Fungiina</taxon>
        <taxon>Poritidae</taxon>
        <taxon>Porites</taxon>
    </lineage>
</organism>
<comment type="caution">
    <text evidence="1">The sequence shown here is derived from an EMBL/GenBank/DDBJ whole genome shotgun (WGS) entry which is preliminary data.</text>
</comment>
<protein>
    <submittedName>
        <fullName evidence="1">Uncharacterized protein</fullName>
    </submittedName>
</protein>
<name>A0ABN8PL82_9CNID</name>
<sequence length="97" mass="11928">MAKLRILQLYYDCLEMFLDRRDFELVQMDTDSLYLRYRMILWKKWCVWSCGTSFKHAEKGWFTWDKWSVREPGLVKLEFKGTRMIALRFSFIPTGLW</sequence>
<evidence type="ECO:0000313" key="2">
    <source>
        <dbReference type="Proteomes" id="UP001159405"/>
    </source>
</evidence>
<dbReference type="PANTHER" id="PTHR33206">
    <property type="entry name" value="PROTEIN CBG10425"/>
    <property type="match status" value="1"/>
</dbReference>
<proteinExistence type="predicted"/>
<dbReference type="EMBL" id="CALNXK010000072">
    <property type="protein sequence ID" value="CAH3143970.1"/>
    <property type="molecule type" value="Genomic_DNA"/>
</dbReference>
<accession>A0ABN8PL82</accession>
<dbReference type="Proteomes" id="UP001159405">
    <property type="component" value="Unassembled WGS sequence"/>
</dbReference>